<keyword evidence="1" id="KW-1133">Transmembrane helix</keyword>
<feature type="domain" description="Signal transduction histidine kinase internal region" evidence="2">
    <location>
        <begin position="70"/>
        <end position="150"/>
    </location>
</feature>
<keyword evidence="1" id="KW-0472">Membrane</keyword>
<reference evidence="3" key="1">
    <citation type="journal article" date="2014" name="Int. J. Syst. Evol. Microbiol.">
        <title>Complete genome sequence of Corynebacterium casei LMG S-19264T (=DSM 44701T), isolated from a smear-ripened cheese.</title>
        <authorList>
            <consortium name="US DOE Joint Genome Institute (JGI-PGF)"/>
            <person name="Walter F."/>
            <person name="Albersmeier A."/>
            <person name="Kalinowski J."/>
            <person name="Ruckert C."/>
        </authorList>
    </citation>
    <scope>NUCLEOTIDE SEQUENCE</scope>
    <source>
        <strain evidence="3">NBRC 110023</strain>
    </source>
</reference>
<name>A0AA37SX61_9ALTE</name>
<dbReference type="PANTHER" id="PTHR34220:SF7">
    <property type="entry name" value="SENSOR HISTIDINE KINASE YPDA"/>
    <property type="match status" value="1"/>
</dbReference>
<proteinExistence type="predicted"/>
<sequence length="273" mass="31035">MWIIHPLVNPELDHSKVEKSINIFNYFSGLTYSLAMILAWSTLYFSVNFYFRLVNEKEMHLAAVRLSHSAQIKMLRYQINPHFLFNTLNAISTLVLMGNKEKANGMLVHLSTFLRFSLDNDPEKKVVLYDELKALMLYLEIEKTRFDERLNIQLDIDEATKNLLVPSLILQPLVENSIKYSIAKMPSGGEIAIKAAVDETFLQLDVADNGPDGHASISKIHSNADAKAKGVGLRNIKERLAVLYPKHHQFMVQENTPQGLKVCIRIPIEASKE</sequence>
<comment type="caution">
    <text evidence="3">The sequence shown here is derived from an EMBL/GenBank/DDBJ whole genome shotgun (WGS) entry which is preliminary data.</text>
</comment>
<dbReference type="GO" id="GO:0000155">
    <property type="term" value="F:phosphorelay sensor kinase activity"/>
    <property type="evidence" value="ECO:0007669"/>
    <property type="project" value="InterPro"/>
</dbReference>
<evidence type="ECO:0000313" key="4">
    <source>
        <dbReference type="Proteomes" id="UP001156601"/>
    </source>
</evidence>
<dbReference type="PANTHER" id="PTHR34220">
    <property type="entry name" value="SENSOR HISTIDINE KINASE YPDA"/>
    <property type="match status" value="1"/>
</dbReference>
<evidence type="ECO:0000313" key="3">
    <source>
        <dbReference type="EMBL" id="GLR71473.1"/>
    </source>
</evidence>
<dbReference type="EMBL" id="BSOT01000006">
    <property type="protein sequence ID" value="GLR71473.1"/>
    <property type="molecule type" value="Genomic_DNA"/>
</dbReference>
<reference evidence="3" key="2">
    <citation type="submission" date="2023-01" db="EMBL/GenBank/DDBJ databases">
        <title>Draft genome sequence of Agaribacter marinus strain NBRC 110023.</title>
        <authorList>
            <person name="Sun Q."/>
            <person name="Mori K."/>
        </authorList>
    </citation>
    <scope>NUCLEOTIDE SEQUENCE</scope>
    <source>
        <strain evidence="3">NBRC 110023</strain>
    </source>
</reference>
<keyword evidence="1" id="KW-0812">Transmembrane</keyword>
<protein>
    <recommendedName>
        <fullName evidence="2">Signal transduction histidine kinase internal region domain-containing protein</fullName>
    </recommendedName>
</protein>
<gene>
    <name evidence="3" type="ORF">GCM10007852_23810</name>
</gene>
<organism evidence="3 4">
    <name type="scientific">Agaribacter marinus</name>
    <dbReference type="NCBI Taxonomy" id="1431249"/>
    <lineage>
        <taxon>Bacteria</taxon>
        <taxon>Pseudomonadati</taxon>
        <taxon>Pseudomonadota</taxon>
        <taxon>Gammaproteobacteria</taxon>
        <taxon>Alteromonadales</taxon>
        <taxon>Alteromonadaceae</taxon>
        <taxon>Agaribacter</taxon>
    </lineage>
</organism>
<evidence type="ECO:0000256" key="1">
    <source>
        <dbReference type="SAM" id="Phobius"/>
    </source>
</evidence>
<dbReference type="GO" id="GO:0016020">
    <property type="term" value="C:membrane"/>
    <property type="evidence" value="ECO:0007669"/>
    <property type="project" value="InterPro"/>
</dbReference>
<dbReference type="Gene3D" id="3.30.565.10">
    <property type="entry name" value="Histidine kinase-like ATPase, C-terminal domain"/>
    <property type="match status" value="1"/>
</dbReference>
<dbReference type="SUPFAM" id="SSF55874">
    <property type="entry name" value="ATPase domain of HSP90 chaperone/DNA topoisomerase II/histidine kinase"/>
    <property type="match status" value="1"/>
</dbReference>
<dbReference type="AlphaFoldDB" id="A0AA37SX61"/>
<evidence type="ECO:0000259" key="2">
    <source>
        <dbReference type="Pfam" id="PF06580"/>
    </source>
</evidence>
<dbReference type="InterPro" id="IPR036890">
    <property type="entry name" value="HATPase_C_sf"/>
</dbReference>
<dbReference type="Pfam" id="PF06580">
    <property type="entry name" value="His_kinase"/>
    <property type="match status" value="1"/>
</dbReference>
<dbReference type="InterPro" id="IPR050640">
    <property type="entry name" value="Bact_2-comp_sensor_kinase"/>
</dbReference>
<dbReference type="Proteomes" id="UP001156601">
    <property type="component" value="Unassembled WGS sequence"/>
</dbReference>
<feature type="transmembrane region" description="Helical" evidence="1">
    <location>
        <begin position="30"/>
        <end position="51"/>
    </location>
</feature>
<keyword evidence="4" id="KW-1185">Reference proteome</keyword>
<accession>A0AA37SX61</accession>
<dbReference type="InterPro" id="IPR010559">
    <property type="entry name" value="Sig_transdc_His_kin_internal"/>
</dbReference>